<keyword evidence="4" id="KW-0539">Nucleus</keyword>
<gene>
    <name evidence="5" type="ORF">ABOM_008267</name>
</gene>
<dbReference type="RefSeq" id="XP_022386158.1">
    <property type="nucleotide sequence ID" value="XM_022535396.1"/>
</dbReference>
<dbReference type="PANTHER" id="PTHR21008">
    <property type="entry name" value="S-ADENOSYLMETHIONINE SENSOR UPSTREAM OF MTORC1-RELATED"/>
    <property type="match status" value="1"/>
</dbReference>
<dbReference type="Proteomes" id="UP000179179">
    <property type="component" value="Unassembled WGS sequence"/>
</dbReference>
<dbReference type="PANTHER" id="PTHR21008:SF1">
    <property type="entry name" value="25S RRNA (ADENINE(2142)-N(1))-METHYLTRANSFERASE"/>
    <property type="match status" value="1"/>
</dbReference>
<keyword evidence="3 4" id="KW-0949">S-adenosyl-L-methionine</keyword>
<dbReference type="SUPFAM" id="SSF53335">
    <property type="entry name" value="S-adenosyl-L-methionine-dependent methyltransferases"/>
    <property type="match status" value="1"/>
</dbReference>
<dbReference type="Pfam" id="PF11968">
    <property type="entry name" value="Bmt2"/>
    <property type="match status" value="1"/>
</dbReference>
<dbReference type="GO" id="GO:0016433">
    <property type="term" value="F:rRNA (adenine) methyltransferase activity"/>
    <property type="evidence" value="ECO:0007669"/>
    <property type="project" value="UniProtKB-UniRule"/>
</dbReference>
<dbReference type="InterPro" id="IPR029063">
    <property type="entry name" value="SAM-dependent_MTases_sf"/>
</dbReference>
<dbReference type="GeneID" id="34451657"/>
<dbReference type="HAMAP" id="MF_03044">
    <property type="entry name" value="BMT2"/>
    <property type="match status" value="1"/>
</dbReference>
<dbReference type="OrthoDB" id="5954793at2759"/>
<feature type="binding site" evidence="4">
    <location>
        <position position="140"/>
    </location>
    <ligand>
        <name>S-adenosyl-L-methionine</name>
        <dbReference type="ChEBI" id="CHEBI:59789"/>
    </ligand>
</feature>
<comment type="similarity">
    <text evidence="4">Belongs to the BMT2 family.</text>
</comment>
<evidence type="ECO:0000256" key="4">
    <source>
        <dbReference type="HAMAP-Rule" id="MF_03044"/>
    </source>
</evidence>
<dbReference type="EC" id="2.1.1.-" evidence="4"/>
<evidence type="ECO:0000313" key="5">
    <source>
        <dbReference type="EMBL" id="OGM42441.1"/>
    </source>
</evidence>
<comment type="caution">
    <text evidence="5">The sequence shown here is derived from an EMBL/GenBank/DDBJ whole genome shotgun (WGS) entry which is preliminary data.</text>
</comment>
<feature type="binding site" evidence="4">
    <location>
        <position position="120"/>
    </location>
    <ligand>
        <name>S-adenosyl-L-methionine</name>
        <dbReference type="ChEBI" id="CHEBI:59789"/>
    </ligand>
</feature>
<evidence type="ECO:0000256" key="3">
    <source>
        <dbReference type="ARBA" id="ARBA00022691"/>
    </source>
</evidence>
<keyword evidence="1 4" id="KW-0489">Methyltransferase</keyword>
<proteinExistence type="inferred from homology"/>
<reference evidence="5 6" key="1">
    <citation type="journal article" date="2016" name="Genome Biol. Evol.">
        <title>Draft genome sequence of an aflatoxigenic Aspergillus species, A. bombycis.</title>
        <authorList>
            <person name="Moore G.G."/>
            <person name="Mack B.M."/>
            <person name="Beltz S.B."/>
            <person name="Gilbert M.K."/>
        </authorList>
    </citation>
    <scope>NUCLEOTIDE SEQUENCE [LARGE SCALE GENOMIC DNA]</scope>
    <source>
        <strain evidence="6">NRRL 26010</strain>
    </source>
</reference>
<evidence type="ECO:0000313" key="6">
    <source>
        <dbReference type="Proteomes" id="UP000179179"/>
    </source>
</evidence>
<accession>A0A1F7ZSJ0</accession>
<evidence type="ECO:0000256" key="2">
    <source>
        <dbReference type="ARBA" id="ARBA00022679"/>
    </source>
</evidence>
<dbReference type="AlphaFoldDB" id="A0A1F7ZSJ0"/>
<keyword evidence="2 4" id="KW-0808">Transferase</keyword>
<dbReference type="EMBL" id="LYCR01000089">
    <property type="protein sequence ID" value="OGM42441.1"/>
    <property type="molecule type" value="Genomic_DNA"/>
</dbReference>
<dbReference type="InterPro" id="IPR021867">
    <property type="entry name" value="Bmt2/SAMTOR"/>
</dbReference>
<comment type="subcellular location">
    <subcellularLocation>
        <location evidence="4">Nucleus</location>
        <location evidence="4">Nucleolus</location>
    </subcellularLocation>
</comment>
<sequence>MASRRSRTKRTTLLSHTRPPTVRAKHAALSSKATRNLIRGHHRLLKDRAQALKANDNLLIERIDAQIRENGGLQGYQLASRLGQSLERGGDSSKALVDWLSPQLSRLQDTKSKLRVLEVGALSTKNACSMNHSLDVTRIDLNSQEPGILRQDFMEMSLPRDAADQFHIISLSLVLNYVSDAIGRGEMLKRCVAFLRKSPLSGSSFHITPKLFLVLPVACVKNSRYLTECRLQDIMSSMGFVLEKSKETSKLIFQLWEHSHDFQPVSFKKEVLRPGKMRNNFAIVVKR</sequence>
<keyword evidence="6" id="KW-1185">Reference proteome</keyword>
<name>A0A1F7ZSJ0_9EURO</name>
<dbReference type="STRING" id="109264.A0A1F7ZSJ0"/>
<protein>
    <recommendedName>
        <fullName evidence="4">25S rRNA adenine-N(1) methyltransferase</fullName>
        <ecNumber evidence="4">2.1.1.-</ecNumber>
    </recommendedName>
</protein>
<organism evidence="5 6">
    <name type="scientific">Aspergillus bombycis</name>
    <dbReference type="NCBI Taxonomy" id="109264"/>
    <lineage>
        <taxon>Eukaryota</taxon>
        <taxon>Fungi</taxon>
        <taxon>Dikarya</taxon>
        <taxon>Ascomycota</taxon>
        <taxon>Pezizomycotina</taxon>
        <taxon>Eurotiomycetes</taxon>
        <taxon>Eurotiomycetidae</taxon>
        <taxon>Eurotiales</taxon>
        <taxon>Aspergillaceae</taxon>
        <taxon>Aspergillus</taxon>
    </lineage>
</organism>
<evidence type="ECO:0000256" key="1">
    <source>
        <dbReference type="ARBA" id="ARBA00022603"/>
    </source>
</evidence>
<comment type="function">
    <text evidence="4">S-adenosyl-L-methionine-dependent methyltransferase that specifically methylates the N(1) position of an adenine present in helix 65 in 25S rRNA.</text>
</comment>
<dbReference type="GO" id="GO:0005730">
    <property type="term" value="C:nucleolus"/>
    <property type="evidence" value="ECO:0007669"/>
    <property type="project" value="UniProtKB-SubCell"/>
</dbReference>